<name>T1JSY5_TETUR</name>
<proteinExistence type="inferred from homology"/>
<dbReference type="InterPro" id="IPR038322">
    <property type="entry name" value="Pex19_C_sf"/>
</dbReference>
<evidence type="ECO:0000313" key="6">
    <source>
        <dbReference type="Proteomes" id="UP000015104"/>
    </source>
</evidence>
<dbReference type="STRING" id="32264.T1JSY5"/>
<dbReference type="EMBL" id="CAEY01000468">
    <property type="status" value="NOT_ANNOTATED_CDS"/>
    <property type="molecule type" value="Genomic_DNA"/>
</dbReference>
<dbReference type="GO" id="GO:0005778">
    <property type="term" value="C:peroxisomal membrane"/>
    <property type="evidence" value="ECO:0007669"/>
    <property type="project" value="TreeGrafter"/>
</dbReference>
<sequence length="315" mass="35254">MDQREEANDSELSDLLESTLDDFFRPSSSRPETSAPSSSRTFGQLPSGAAPSPFDQFTQKHSNKFGAPSKEGINSDVNERNQSDNEDENDAEKIKQRLDGILTDFIEKEPQLREQWQKLSESCKLSADSDEAFETLSETLKSLSESAKSINDENDISEEELSRLWNKLGVSNEGNANGEGFEPAVFSLVTNLMQNLLSKQVLYPSIKDLSERYPIWIEEHRTELDNKDLDRYTKQLNLMKQVCIEFEAENESDSSEVKDSRFQKILSIMQEMKDCGSPPKELVGDVPDMGSDLDFSKLSEMAGGSGASEQGCSVM</sequence>
<comment type="similarity">
    <text evidence="1">Belongs to the peroxin-19 family.</text>
</comment>
<protein>
    <recommendedName>
        <fullName evidence="2">Peroxin-19</fullName>
    </recommendedName>
</protein>
<feature type="region of interest" description="Disordered" evidence="4">
    <location>
        <begin position="1"/>
        <end position="95"/>
    </location>
</feature>
<evidence type="ECO:0000313" key="5">
    <source>
        <dbReference type="EnsemblMetazoa" id="tetur01g12180.1"/>
    </source>
</evidence>
<dbReference type="InterPro" id="IPR006708">
    <property type="entry name" value="Pex19"/>
</dbReference>
<dbReference type="KEGG" id="tut:107368837"/>
<dbReference type="EnsemblMetazoa" id="tetur01g12180.1">
    <property type="protein sequence ID" value="tetur01g12180.1"/>
    <property type="gene ID" value="tetur01g12180"/>
</dbReference>
<dbReference type="Gene3D" id="1.20.120.900">
    <property type="entry name" value="Pex19, mPTS binding domain"/>
    <property type="match status" value="1"/>
</dbReference>
<dbReference type="Pfam" id="PF04614">
    <property type="entry name" value="Pex19"/>
    <property type="match status" value="1"/>
</dbReference>
<dbReference type="PANTHER" id="PTHR12774:SF2">
    <property type="entry name" value="PEROXISOMAL BIOGENESIS FACTOR 19"/>
    <property type="match status" value="1"/>
</dbReference>
<keyword evidence="6" id="KW-1185">Reference proteome</keyword>
<dbReference type="Proteomes" id="UP000015104">
    <property type="component" value="Unassembled WGS sequence"/>
</dbReference>
<feature type="compositionally biased region" description="Low complexity" evidence="4">
    <location>
        <begin position="25"/>
        <end position="40"/>
    </location>
</feature>
<dbReference type="GO" id="GO:0033328">
    <property type="term" value="F:peroxisome membrane targeting sequence binding"/>
    <property type="evidence" value="ECO:0007669"/>
    <property type="project" value="TreeGrafter"/>
</dbReference>
<evidence type="ECO:0000256" key="2">
    <source>
        <dbReference type="ARBA" id="ARBA00029688"/>
    </source>
</evidence>
<evidence type="ECO:0000256" key="4">
    <source>
        <dbReference type="SAM" id="MobiDB-lite"/>
    </source>
</evidence>
<organism evidence="5 6">
    <name type="scientific">Tetranychus urticae</name>
    <name type="common">Two-spotted spider mite</name>
    <dbReference type="NCBI Taxonomy" id="32264"/>
    <lineage>
        <taxon>Eukaryota</taxon>
        <taxon>Metazoa</taxon>
        <taxon>Ecdysozoa</taxon>
        <taxon>Arthropoda</taxon>
        <taxon>Chelicerata</taxon>
        <taxon>Arachnida</taxon>
        <taxon>Acari</taxon>
        <taxon>Acariformes</taxon>
        <taxon>Trombidiformes</taxon>
        <taxon>Prostigmata</taxon>
        <taxon>Eleutherengona</taxon>
        <taxon>Raphignathae</taxon>
        <taxon>Tetranychoidea</taxon>
        <taxon>Tetranychidae</taxon>
        <taxon>Tetranychus</taxon>
    </lineage>
</organism>
<accession>T1JSY5</accession>
<reference evidence="5" key="2">
    <citation type="submission" date="2015-06" db="UniProtKB">
        <authorList>
            <consortium name="EnsemblMetazoa"/>
        </authorList>
    </citation>
    <scope>IDENTIFICATION</scope>
</reference>
<gene>
    <name evidence="5" type="primary">107368837</name>
</gene>
<evidence type="ECO:0000256" key="1">
    <source>
        <dbReference type="ARBA" id="ARBA00006326"/>
    </source>
</evidence>
<dbReference type="PANTHER" id="PTHR12774">
    <property type="entry name" value="PEROXISOMAL BIOGENESIS FACTOR 19"/>
    <property type="match status" value="1"/>
</dbReference>
<dbReference type="AlphaFoldDB" id="T1JSY5"/>
<feature type="coiled-coil region" evidence="3">
    <location>
        <begin position="133"/>
        <end position="160"/>
    </location>
</feature>
<dbReference type="OMA" id="ASKEVMY"/>
<dbReference type="GO" id="GO:0045046">
    <property type="term" value="P:protein import into peroxisome membrane"/>
    <property type="evidence" value="ECO:0007669"/>
    <property type="project" value="TreeGrafter"/>
</dbReference>
<reference evidence="6" key="1">
    <citation type="submission" date="2011-08" db="EMBL/GenBank/DDBJ databases">
        <authorList>
            <person name="Rombauts S."/>
        </authorList>
    </citation>
    <scope>NUCLEOTIDE SEQUENCE</scope>
    <source>
        <strain evidence="6">London</strain>
    </source>
</reference>
<dbReference type="HOGENOM" id="CLU_043063_3_0_1"/>
<keyword evidence="3" id="KW-0175">Coiled coil</keyword>
<dbReference type="eggNOG" id="KOG3133">
    <property type="taxonomic scope" value="Eukaryota"/>
</dbReference>
<evidence type="ECO:0000256" key="3">
    <source>
        <dbReference type="SAM" id="Coils"/>
    </source>
</evidence>
<dbReference type="OrthoDB" id="21292at2759"/>